<dbReference type="SUPFAM" id="SSF53613">
    <property type="entry name" value="Ribokinase-like"/>
    <property type="match status" value="1"/>
</dbReference>
<evidence type="ECO:0000313" key="2">
    <source>
        <dbReference type="EMBL" id="EJU01184.1"/>
    </source>
</evidence>
<dbReference type="OrthoDB" id="204058at2759"/>
<dbReference type="AlphaFoldDB" id="M5FXI4"/>
<protein>
    <recommendedName>
        <fullName evidence="1">Carbohydrate kinase PfkB domain-containing protein</fullName>
    </recommendedName>
</protein>
<dbReference type="EMBL" id="JH795865">
    <property type="protein sequence ID" value="EJU01184.1"/>
    <property type="molecule type" value="Genomic_DNA"/>
</dbReference>
<dbReference type="GeneID" id="63683730"/>
<organism evidence="2 3">
    <name type="scientific">Dacryopinax primogenitus (strain DJM 731)</name>
    <name type="common">Brown rot fungus</name>
    <dbReference type="NCBI Taxonomy" id="1858805"/>
    <lineage>
        <taxon>Eukaryota</taxon>
        <taxon>Fungi</taxon>
        <taxon>Dikarya</taxon>
        <taxon>Basidiomycota</taxon>
        <taxon>Agaricomycotina</taxon>
        <taxon>Dacrymycetes</taxon>
        <taxon>Dacrymycetales</taxon>
        <taxon>Dacrymycetaceae</taxon>
        <taxon>Dacryopinax</taxon>
    </lineage>
</organism>
<dbReference type="PANTHER" id="PTHR42774:SF3">
    <property type="entry name" value="KETOHEXOKINASE"/>
    <property type="match status" value="1"/>
</dbReference>
<dbReference type="Proteomes" id="UP000030653">
    <property type="component" value="Unassembled WGS sequence"/>
</dbReference>
<dbReference type="InterPro" id="IPR011611">
    <property type="entry name" value="PfkB_dom"/>
</dbReference>
<sequence>MAWLNKKDLPPLPSTHDNLRVLAIGTLYEIQTFYLDAFPDEGHKLRAQSVTRERGGSAANILSLLAQFDGVSPYLCAPVGSRRESTRIESELGDLGIGTEFLVRREGEQVPTSYVMQSRS</sequence>
<feature type="domain" description="Carbohydrate kinase PfkB" evidence="1">
    <location>
        <begin position="33"/>
        <end position="118"/>
    </location>
</feature>
<reference evidence="2 3" key="1">
    <citation type="journal article" date="2012" name="Science">
        <title>The Paleozoic origin of enzymatic lignin decomposition reconstructed from 31 fungal genomes.</title>
        <authorList>
            <person name="Floudas D."/>
            <person name="Binder M."/>
            <person name="Riley R."/>
            <person name="Barry K."/>
            <person name="Blanchette R.A."/>
            <person name="Henrissat B."/>
            <person name="Martinez A.T."/>
            <person name="Otillar R."/>
            <person name="Spatafora J.W."/>
            <person name="Yadav J.S."/>
            <person name="Aerts A."/>
            <person name="Benoit I."/>
            <person name="Boyd A."/>
            <person name="Carlson A."/>
            <person name="Copeland A."/>
            <person name="Coutinho P.M."/>
            <person name="de Vries R.P."/>
            <person name="Ferreira P."/>
            <person name="Findley K."/>
            <person name="Foster B."/>
            <person name="Gaskell J."/>
            <person name="Glotzer D."/>
            <person name="Gorecki P."/>
            <person name="Heitman J."/>
            <person name="Hesse C."/>
            <person name="Hori C."/>
            <person name="Igarashi K."/>
            <person name="Jurgens J.A."/>
            <person name="Kallen N."/>
            <person name="Kersten P."/>
            <person name="Kohler A."/>
            <person name="Kuees U."/>
            <person name="Kumar T.K.A."/>
            <person name="Kuo A."/>
            <person name="LaButti K."/>
            <person name="Larrondo L.F."/>
            <person name="Lindquist E."/>
            <person name="Ling A."/>
            <person name="Lombard V."/>
            <person name="Lucas S."/>
            <person name="Lundell T."/>
            <person name="Martin R."/>
            <person name="McLaughlin D.J."/>
            <person name="Morgenstern I."/>
            <person name="Morin E."/>
            <person name="Murat C."/>
            <person name="Nagy L.G."/>
            <person name="Nolan M."/>
            <person name="Ohm R.A."/>
            <person name="Patyshakuliyeva A."/>
            <person name="Rokas A."/>
            <person name="Ruiz-Duenas F.J."/>
            <person name="Sabat G."/>
            <person name="Salamov A."/>
            <person name="Samejima M."/>
            <person name="Schmutz J."/>
            <person name="Slot J.C."/>
            <person name="St John F."/>
            <person name="Stenlid J."/>
            <person name="Sun H."/>
            <person name="Sun S."/>
            <person name="Syed K."/>
            <person name="Tsang A."/>
            <person name="Wiebenga A."/>
            <person name="Young D."/>
            <person name="Pisabarro A."/>
            <person name="Eastwood D.C."/>
            <person name="Martin F."/>
            <person name="Cullen D."/>
            <person name="Grigoriev I.V."/>
            <person name="Hibbett D.S."/>
        </authorList>
    </citation>
    <scope>NUCLEOTIDE SEQUENCE [LARGE SCALE GENOMIC DNA]</scope>
    <source>
        <strain evidence="2 3">DJM-731 SS1</strain>
    </source>
</reference>
<keyword evidence="3" id="KW-1185">Reference proteome</keyword>
<evidence type="ECO:0000313" key="3">
    <source>
        <dbReference type="Proteomes" id="UP000030653"/>
    </source>
</evidence>
<dbReference type="InterPro" id="IPR052562">
    <property type="entry name" value="Ketohexokinase-related"/>
</dbReference>
<dbReference type="HOGENOM" id="CLU_2049626_0_0_1"/>
<dbReference type="RefSeq" id="XP_040628081.1">
    <property type="nucleotide sequence ID" value="XM_040768668.1"/>
</dbReference>
<dbReference type="Pfam" id="PF00294">
    <property type="entry name" value="PfkB"/>
    <property type="match status" value="1"/>
</dbReference>
<dbReference type="PANTHER" id="PTHR42774">
    <property type="entry name" value="PHOSPHOTRANSFERASE SYSTEM TRANSPORT PROTEIN"/>
    <property type="match status" value="1"/>
</dbReference>
<proteinExistence type="predicted"/>
<dbReference type="InterPro" id="IPR029056">
    <property type="entry name" value="Ribokinase-like"/>
</dbReference>
<evidence type="ECO:0000259" key="1">
    <source>
        <dbReference type="Pfam" id="PF00294"/>
    </source>
</evidence>
<dbReference type="Gene3D" id="3.40.1190.20">
    <property type="match status" value="1"/>
</dbReference>
<dbReference type="STRING" id="1858805.M5FXI4"/>
<accession>M5FXI4</accession>
<name>M5FXI4_DACPD</name>
<gene>
    <name evidence="2" type="ORF">DACRYDRAFT_108515</name>
</gene>